<dbReference type="Proteomes" id="UP000030787">
    <property type="component" value="Chromosome"/>
</dbReference>
<dbReference type="GO" id="GO:0034628">
    <property type="term" value="P:'de novo' NAD+ biosynthetic process from L-aspartate"/>
    <property type="evidence" value="ECO:0007669"/>
    <property type="project" value="TreeGrafter"/>
</dbReference>
<dbReference type="HOGENOM" id="CLU_047382_0_0_2"/>
<dbReference type="EMBL" id="CP010070">
    <property type="protein sequence ID" value="AIZ56576.1"/>
    <property type="molecule type" value="Genomic_DNA"/>
</dbReference>
<comment type="pathway">
    <text evidence="2">Cofactor biosynthesis; NAD(+) biosynthesis; quinolinate from iminoaspartate: step 1/1.</text>
</comment>
<evidence type="ECO:0000256" key="1">
    <source>
        <dbReference type="ARBA" id="ARBA00001966"/>
    </source>
</evidence>
<dbReference type="UniPathway" id="UPA00253">
    <property type="reaction ID" value="UER00327"/>
</dbReference>
<dbReference type="AlphaFoldDB" id="A0A0A7LGG2"/>
<dbReference type="GeneID" id="24818357"/>
<gene>
    <name evidence="11" type="primary">nadA</name>
    <name evidence="11" type="ORF">Mpt1_c06910</name>
</gene>
<evidence type="ECO:0000256" key="10">
    <source>
        <dbReference type="NCBIfam" id="TIGR00550"/>
    </source>
</evidence>
<organism evidence="11 12">
    <name type="scientific">Candidatus Methanoplasma termitum</name>
    <dbReference type="NCBI Taxonomy" id="1577791"/>
    <lineage>
        <taxon>Archaea</taxon>
        <taxon>Methanobacteriati</taxon>
        <taxon>Thermoplasmatota</taxon>
        <taxon>Thermoplasmata</taxon>
        <taxon>Methanomassiliicoccales</taxon>
        <taxon>Methanomassiliicoccaceae</taxon>
        <taxon>Candidatus Methanoplasma</taxon>
    </lineage>
</organism>
<dbReference type="GO" id="GO:0046872">
    <property type="term" value="F:metal ion binding"/>
    <property type="evidence" value="ECO:0007669"/>
    <property type="project" value="UniProtKB-KW"/>
</dbReference>
<dbReference type="PANTHER" id="PTHR30573:SF0">
    <property type="entry name" value="QUINOLINATE SYNTHASE, CHLOROPLASTIC"/>
    <property type="match status" value="1"/>
</dbReference>
<protein>
    <recommendedName>
        <fullName evidence="3 10">Quinolinate synthase</fullName>
        <ecNumber evidence="3 10">2.5.1.72</ecNumber>
    </recommendedName>
</protein>
<evidence type="ECO:0000256" key="2">
    <source>
        <dbReference type="ARBA" id="ARBA00005065"/>
    </source>
</evidence>
<keyword evidence="8" id="KW-0408">Iron</keyword>
<name>A0A0A7LGG2_9ARCH</name>
<accession>A0A0A7LGG2</accession>
<dbReference type="NCBIfam" id="NF006878">
    <property type="entry name" value="PRK09375.1-2"/>
    <property type="match status" value="1"/>
</dbReference>
<evidence type="ECO:0000256" key="7">
    <source>
        <dbReference type="ARBA" id="ARBA00022723"/>
    </source>
</evidence>
<evidence type="ECO:0000256" key="8">
    <source>
        <dbReference type="ARBA" id="ARBA00023004"/>
    </source>
</evidence>
<keyword evidence="7" id="KW-0479">Metal-binding</keyword>
<dbReference type="Pfam" id="PF02445">
    <property type="entry name" value="NadA"/>
    <property type="match status" value="1"/>
</dbReference>
<dbReference type="GO" id="GO:0008987">
    <property type="term" value="F:quinolinate synthetase A activity"/>
    <property type="evidence" value="ECO:0007669"/>
    <property type="project" value="UniProtKB-UniRule"/>
</dbReference>
<evidence type="ECO:0000256" key="3">
    <source>
        <dbReference type="ARBA" id="ARBA00012669"/>
    </source>
</evidence>
<sequence length="299" mass="33031">MVSVAERIQRLKKEKNAVILAHNYTLPEVQDLADYVGDSLGLSMEASKTDADIIVFCGVSFMGETAKILSPNKTVLLPEPDAHCAMAAMCTGDQLRDFKECNPGFLIIGYVNSSAEAKKEMDICCTSSNAVKIVESVKWNDILFVPDKNLGAYASSVTGVNIRLWDGFCPIHQGITVSQVNSLKKKHPRALILAHPECRAEVLELADHVGSTEAILKMSKTLNEKEFIILTEVGMKYRLEKENPGKMFFFPESAVCTTMKMPSPESILRALEHGTGEVILSRDILEKARNPVQKMIDIK</sequence>
<keyword evidence="9" id="KW-0411">Iron-sulfur</keyword>
<keyword evidence="4" id="KW-0004">4Fe-4S</keyword>
<evidence type="ECO:0000256" key="6">
    <source>
        <dbReference type="ARBA" id="ARBA00022679"/>
    </source>
</evidence>
<dbReference type="InterPro" id="IPR036094">
    <property type="entry name" value="NadA_sf"/>
</dbReference>
<dbReference type="OrthoDB" id="5931at2157"/>
<keyword evidence="6 11" id="KW-0808">Transferase</keyword>
<evidence type="ECO:0000256" key="5">
    <source>
        <dbReference type="ARBA" id="ARBA00022642"/>
    </source>
</evidence>
<dbReference type="InterPro" id="IPR003473">
    <property type="entry name" value="NadA"/>
</dbReference>
<dbReference type="EC" id="2.5.1.72" evidence="3 10"/>
<proteinExistence type="predicted"/>
<dbReference type="KEGG" id="mear:Mpt1_c06910"/>
<keyword evidence="5" id="KW-0662">Pyridine nucleotide biosynthesis</keyword>
<dbReference type="NCBIfam" id="TIGR00550">
    <property type="entry name" value="nadA"/>
    <property type="match status" value="1"/>
</dbReference>
<dbReference type="RefSeq" id="WP_048112171.1">
    <property type="nucleotide sequence ID" value="NZ_CP010070.1"/>
</dbReference>
<dbReference type="SUPFAM" id="SSF142754">
    <property type="entry name" value="NadA-like"/>
    <property type="match status" value="1"/>
</dbReference>
<evidence type="ECO:0000256" key="4">
    <source>
        <dbReference type="ARBA" id="ARBA00022485"/>
    </source>
</evidence>
<evidence type="ECO:0000313" key="12">
    <source>
        <dbReference type="Proteomes" id="UP000030787"/>
    </source>
</evidence>
<comment type="cofactor">
    <cofactor evidence="1">
        <name>[4Fe-4S] cluster</name>
        <dbReference type="ChEBI" id="CHEBI:49883"/>
    </cofactor>
</comment>
<evidence type="ECO:0000313" key="11">
    <source>
        <dbReference type="EMBL" id="AIZ56576.1"/>
    </source>
</evidence>
<keyword evidence="12" id="KW-1185">Reference proteome</keyword>
<dbReference type="STRING" id="1577791.Mpt1_c06910"/>
<reference evidence="11 12" key="1">
    <citation type="journal article" date="2014" name="Appl. Environ. Microbiol.">
        <title>Comparative Genome Analysis of 'Candidatus Methanoplasma termitum' Indicates a New Mode of Energy Metabolism in the Seventh Order of Methanogens.</title>
        <authorList>
            <person name="Lang K."/>
            <person name="Schuldes J."/>
            <person name="Klingl A."/>
            <person name="Poehlein A."/>
            <person name="Daniel R."/>
            <person name="Brune A."/>
        </authorList>
    </citation>
    <scope>NUCLEOTIDE SEQUENCE [LARGE SCALE GENOMIC DNA]</scope>
    <source>
        <strain evidence="12">Mpt1</strain>
    </source>
</reference>
<dbReference type="Gene3D" id="3.40.50.10800">
    <property type="entry name" value="NadA-like"/>
    <property type="match status" value="3"/>
</dbReference>
<dbReference type="GO" id="GO:0051539">
    <property type="term" value="F:4 iron, 4 sulfur cluster binding"/>
    <property type="evidence" value="ECO:0007669"/>
    <property type="project" value="UniProtKB-KW"/>
</dbReference>
<evidence type="ECO:0000256" key="9">
    <source>
        <dbReference type="ARBA" id="ARBA00023014"/>
    </source>
</evidence>
<dbReference type="PANTHER" id="PTHR30573">
    <property type="entry name" value="QUINOLINATE SYNTHETASE A"/>
    <property type="match status" value="1"/>
</dbReference>